<dbReference type="OMA" id="AMKFEYI"/>
<reference evidence="6 7" key="1">
    <citation type="journal article" date="2006" name="Nature">
        <title>Global trends of whole-genome duplications revealed by the ciliate Paramecium tetraurelia.</title>
        <authorList>
            <consortium name="Genoscope"/>
            <person name="Aury J.-M."/>
            <person name="Jaillon O."/>
            <person name="Duret L."/>
            <person name="Noel B."/>
            <person name="Jubin C."/>
            <person name="Porcel B.M."/>
            <person name="Segurens B."/>
            <person name="Daubin V."/>
            <person name="Anthouard V."/>
            <person name="Aiach N."/>
            <person name="Arnaiz O."/>
            <person name="Billaut A."/>
            <person name="Beisson J."/>
            <person name="Blanc I."/>
            <person name="Bouhouche K."/>
            <person name="Camara F."/>
            <person name="Duharcourt S."/>
            <person name="Guigo R."/>
            <person name="Gogendeau D."/>
            <person name="Katinka M."/>
            <person name="Keller A.-M."/>
            <person name="Kissmehl R."/>
            <person name="Klotz C."/>
            <person name="Koll F."/>
            <person name="Le Moue A."/>
            <person name="Lepere C."/>
            <person name="Malinsky S."/>
            <person name="Nowacki M."/>
            <person name="Nowak J.K."/>
            <person name="Plattner H."/>
            <person name="Poulain J."/>
            <person name="Ruiz F."/>
            <person name="Serrano V."/>
            <person name="Zagulski M."/>
            <person name="Dessen P."/>
            <person name="Betermier M."/>
            <person name="Weissenbach J."/>
            <person name="Scarpelli C."/>
            <person name="Schachter V."/>
            <person name="Sperling L."/>
            <person name="Meyer E."/>
            <person name="Cohen J."/>
            <person name="Wincker P."/>
        </authorList>
    </citation>
    <scope>NUCLEOTIDE SEQUENCE [LARGE SCALE GENOMIC DNA]</scope>
    <source>
        <strain evidence="6 7">Stock d4-2</strain>
    </source>
</reference>
<dbReference type="GO" id="GO:0005524">
    <property type="term" value="F:ATP binding"/>
    <property type="evidence" value="ECO:0007669"/>
    <property type="project" value="UniProtKB-UniRule"/>
</dbReference>
<dbReference type="InterPro" id="IPR008271">
    <property type="entry name" value="Ser/Thr_kinase_AS"/>
</dbReference>
<feature type="domain" description="Protein kinase" evidence="5">
    <location>
        <begin position="154"/>
        <end position="417"/>
    </location>
</feature>
<feature type="compositionally biased region" description="Basic and acidic residues" evidence="4">
    <location>
        <begin position="559"/>
        <end position="568"/>
    </location>
</feature>
<organism evidence="6 7">
    <name type="scientific">Paramecium tetraurelia</name>
    <dbReference type="NCBI Taxonomy" id="5888"/>
    <lineage>
        <taxon>Eukaryota</taxon>
        <taxon>Sar</taxon>
        <taxon>Alveolata</taxon>
        <taxon>Ciliophora</taxon>
        <taxon>Intramacronucleata</taxon>
        <taxon>Oligohymenophorea</taxon>
        <taxon>Peniculida</taxon>
        <taxon>Parameciidae</taxon>
        <taxon>Paramecium</taxon>
    </lineage>
</organism>
<dbReference type="AlphaFoldDB" id="A0EHT5"/>
<dbReference type="GO" id="GO:0005634">
    <property type="term" value="C:nucleus"/>
    <property type="evidence" value="ECO:0000318"/>
    <property type="project" value="GO_Central"/>
</dbReference>
<dbReference type="InterPro" id="IPR000719">
    <property type="entry name" value="Prot_kinase_dom"/>
</dbReference>
<dbReference type="FunFam" id="3.30.200.20:FF:000841">
    <property type="entry name" value="Checkpoint kinase 2-like protein"/>
    <property type="match status" value="1"/>
</dbReference>
<dbReference type="KEGG" id="ptm:GSPATT00027203001"/>
<dbReference type="Pfam" id="PF00069">
    <property type="entry name" value="Pkinase"/>
    <property type="match status" value="1"/>
</dbReference>
<dbReference type="eggNOG" id="KOG0032">
    <property type="taxonomic scope" value="Eukaryota"/>
</dbReference>
<dbReference type="InterPro" id="IPR011009">
    <property type="entry name" value="Kinase-like_dom_sf"/>
</dbReference>
<feature type="region of interest" description="Disordered" evidence="4">
    <location>
        <begin position="546"/>
        <end position="583"/>
    </location>
</feature>
<dbReference type="PANTHER" id="PTHR44167">
    <property type="entry name" value="OVARIAN-SPECIFIC SERINE/THREONINE-PROTEIN KINASE LOK-RELATED"/>
    <property type="match status" value="1"/>
</dbReference>
<keyword evidence="7" id="KW-1185">Reference proteome</keyword>
<dbReference type="InterPro" id="IPR017441">
    <property type="entry name" value="Protein_kinase_ATP_BS"/>
</dbReference>
<dbReference type="GO" id="GO:0004674">
    <property type="term" value="F:protein serine/threonine kinase activity"/>
    <property type="evidence" value="ECO:0000318"/>
    <property type="project" value="GO_Central"/>
</dbReference>
<dbReference type="EMBL" id="CT868680">
    <property type="protein sequence ID" value="CAK94876.1"/>
    <property type="molecule type" value="Genomic_DNA"/>
</dbReference>
<dbReference type="RefSeq" id="XP_001462249.1">
    <property type="nucleotide sequence ID" value="XM_001462212.1"/>
</dbReference>
<evidence type="ECO:0000256" key="3">
    <source>
        <dbReference type="PROSITE-ProRule" id="PRU10141"/>
    </source>
</evidence>
<evidence type="ECO:0000256" key="2">
    <source>
        <dbReference type="ARBA" id="ARBA00022840"/>
    </source>
</evidence>
<dbReference type="OrthoDB" id="74764at2759"/>
<protein>
    <recommendedName>
        <fullName evidence="5">Protein kinase domain-containing protein</fullName>
    </recommendedName>
</protein>
<dbReference type="InParanoid" id="A0EHT5"/>
<proteinExistence type="predicted"/>
<feature type="binding site" evidence="3">
    <location>
        <position position="183"/>
    </location>
    <ligand>
        <name>ATP</name>
        <dbReference type="ChEBI" id="CHEBI:30616"/>
    </ligand>
</feature>
<accession>A0EHT5</accession>
<keyword evidence="1 3" id="KW-0547">Nucleotide-binding</keyword>
<dbReference type="PROSITE" id="PS00108">
    <property type="entry name" value="PROTEIN_KINASE_ST"/>
    <property type="match status" value="1"/>
</dbReference>
<dbReference type="GO" id="GO:0005737">
    <property type="term" value="C:cytoplasm"/>
    <property type="evidence" value="ECO:0000318"/>
    <property type="project" value="GO_Central"/>
</dbReference>
<dbReference type="SMART" id="SM00220">
    <property type="entry name" value="S_TKc"/>
    <property type="match status" value="1"/>
</dbReference>
<evidence type="ECO:0000259" key="5">
    <source>
        <dbReference type="PROSITE" id="PS50011"/>
    </source>
</evidence>
<sequence length="583" mass="66826">MQQNEQGKLWQTIPKDFVQPKVKYEATVTKLGKQQHQRHLVVTEKHILLFKQNGKFAHKLLPLDFSTRFEIFRDAPILKSNVQTKKSTPNTPHSNRVDIVKPEDIQTLGDILHIRLSIESSEKYWDFTSDQETLKTFRKLFGQKINQMGFHHMFKVFKKIGKGNFASVYLAERIEDGQQMAIKAFSKSAVYAEENGKEGLINEITIMRELDHPNIMKLYEVYESQNSLYMGLELLQGGQLYDIIKKKVILNNKQIQSIMKGLLEGLAHMHSKNIMHRDLKLENILFKEQNDINSVVIADFGLATFVNLPVYLYCRCGTPGFVAPEVINITDMSTTYDSVCDIYSLGLVFHILLTGKPGFPGRSYNTIVQQNKEAKVNFKSSVFEVVQPQAFELLKQMLEPNPKNRITAKSAMKFEYIKLCEGVQQNISSEEDGDIDEVDDKPELNARIQLINQQAVKFDMLRINQLTNSPLKSPVMQATNKMKEGQNKDQQMIMRTPVITGRIVECEESPNMNQFVSPSVQFKKLQDKQNSFFIVSQQQAPTGNVLLKYTQKPQQQQQKDNEDDKKEQSNIAKSVKAALSKHI</sequence>
<dbReference type="HOGENOM" id="CLU_000288_177_0_1"/>
<dbReference type="PANTHER" id="PTHR44167:SF18">
    <property type="entry name" value="PROTEIN KINASE DOMAIN-CONTAINING PROTEIN"/>
    <property type="match status" value="1"/>
</dbReference>
<dbReference type="Gene3D" id="3.30.200.20">
    <property type="entry name" value="Phosphorylase Kinase, domain 1"/>
    <property type="match status" value="1"/>
</dbReference>
<dbReference type="SUPFAM" id="SSF56112">
    <property type="entry name" value="Protein kinase-like (PK-like)"/>
    <property type="match status" value="1"/>
</dbReference>
<dbReference type="Proteomes" id="UP000000600">
    <property type="component" value="Unassembled WGS sequence"/>
</dbReference>
<name>A0EHT5_PARTE</name>
<gene>
    <name evidence="6" type="ORF">GSPATT00027203001</name>
</gene>
<keyword evidence="2 3" id="KW-0067">ATP-binding</keyword>
<evidence type="ECO:0000313" key="6">
    <source>
        <dbReference type="EMBL" id="CAK94876.1"/>
    </source>
</evidence>
<dbReference type="GeneID" id="5048037"/>
<dbReference type="FunFam" id="1.10.510.10:FF:002319">
    <property type="match status" value="1"/>
</dbReference>
<evidence type="ECO:0000313" key="7">
    <source>
        <dbReference type="Proteomes" id="UP000000600"/>
    </source>
</evidence>
<dbReference type="GO" id="GO:0044773">
    <property type="term" value="P:mitotic DNA damage checkpoint signaling"/>
    <property type="evidence" value="ECO:0000318"/>
    <property type="project" value="GO_Central"/>
</dbReference>
<dbReference type="Gene3D" id="1.10.510.10">
    <property type="entry name" value="Transferase(Phosphotransferase) domain 1"/>
    <property type="match status" value="1"/>
</dbReference>
<evidence type="ECO:0000256" key="4">
    <source>
        <dbReference type="SAM" id="MobiDB-lite"/>
    </source>
</evidence>
<dbReference type="PROSITE" id="PS00107">
    <property type="entry name" value="PROTEIN_KINASE_ATP"/>
    <property type="match status" value="1"/>
</dbReference>
<dbReference type="PROSITE" id="PS50011">
    <property type="entry name" value="PROTEIN_KINASE_DOM"/>
    <property type="match status" value="1"/>
</dbReference>
<evidence type="ECO:0000256" key="1">
    <source>
        <dbReference type="ARBA" id="ARBA00022741"/>
    </source>
</evidence>